<dbReference type="AlphaFoldDB" id="A0A3D8JSS9"/>
<dbReference type="EMBL" id="QRGA01000016">
    <property type="protein sequence ID" value="RDU96117.1"/>
    <property type="molecule type" value="Genomic_DNA"/>
</dbReference>
<keyword evidence="3" id="KW-1185">Reference proteome</keyword>
<protein>
    <recommendedName>
        <fullName evidence="1">Serine aminopeptidase S33 domain-containing protein</fullName>
    </recommendedName>
</protein>
<name>A0A3D8JSS9_9BURK</name>
<dbReference type="Proteomes" id="UP000256838">
    <property type="component" value="Unassembled WGS sequence"/>
</dbReference>
<evidence type="ECO:0000313" key="3">
    <source>
        <dbReference type="Proteomes" id="UP000256838"/>
    </source>
</evidence>
<organism evidence="2 3">
    <name type="scientific">Trinickia dinghuensis</name>
    <dbReference type="NCBI Taxonomy" id="2291023"/>
    <lineage>
        <taxon>Bacteria</taxon>
        <taxon>Pseudomonadati</taxon>
        <taxon>Pseudomonadota</taxon>
        <taxon>Betaproteobacteria</taxon>
        <taxon>Burkholderiales</taxon>
        <taxon>Burkholderiaceae</taxon>
        <taxon>Trinickia</taxon>
    </lineage>
</organism>
<reference evidence="2 3" key="1">
    <citation type="submission" date="2018-08" db="EMBL/GenBank/DDBJ databases">
        <title>Paraburkholderia sp. DHOM06 isolated from forest soil.</title>
        <authorList>
            <person name="Gao Z.-H."/>
            <person name="Qiu L.-H."/>
        </authorList>
    </citation>
    <scope>NUCLEOTIDE SEQUENCE [LARGE SCALE GENOMIC DNA]</scope>
    <source>
        <strain evidence="2 3">DHOM06</strain>
    </source>
</reference>
<evidence type="ECO:0000313" key="2">
    <source>
        <dbReference type="EMBL" id="RDU96117.1"/>
    </source>
</evidence>
<dbReference type="SUPFAM" id="SSF53474">
    <property type="entry name" value="alpha/beta-Hydrolases"/>
    <property type="match status" value="1"/>
</dbReference>
<dbReference type="InterPro" id="IPR029058">
    <property type="entry name" value="AB_hydrolase_fold"/>
</dbReference>
<accession>A0A3D8JSS9</accession>
<sequence>MTGRGPSRGSALDNPGIPTTSKIAGSGLAIPHRVHHGDSNMKRFCGAATALFIAAHAYATPLDHGDLVSFASRPGVTQSLFVESPTPSPPLVVILYSGGDGTLQLNESGATELRGNFLVRTASYWVAHGYAAVLADAPSDCQRSGMNDYYRRSKDALADQQFIVEQVRKRFPTSKIALIGTSRGTVTVGNVLEHAPDLADLYVLTSPESVATRHPGIADLDVPKGYETRALIVSNEHDACPVSTFYGGKSLASRNKVAFVAEDSNEGGGDMRANCGGHSPHGFLGVEHKTLDDINDWITQNLEAAATAK</sequence>
<comment type="caution">
    <text evidence="2">The sequence shown here is derived from an EMBL/GenBank/DDBJ whole genome shotgun (WGS) entry which is preliminary data.</text>
</comment>
<dbReference type="InterPro" id="IPR022742">
    <property type="entry name" value="Hydrolase_4"/>
</dbReference>
<gene>
    <name evidence="2" type="ORF">DWV00_26140</name>
</gene>
<evidence type="ECO:0000259" key="1">
    <source>
        <dbReference type="Pfam" id="PF12146"/>
    </source>
</evidence>
<proteinExistence type="predicted"/>
<dbReference type="Gene3D" id="3.40.50.1820">
    <property type="entry name" value="alpha/beta hydrolase"/>
    <property type="match status" value="1"/>
</dbReference>
<dbReference type="Pfam" id="PF12146">
    <property type="entry name" value="Hydrolase_4"/>
    <property type="match status" value="1"/>
</dbReference>
<feature type="domain" description="Serine aminopeptidase S33" evidence="1">
    <location>
        <begin position="119"/>
        <end position="208"/>
    </location>
</feature>
<dbReference type="OrthoDB" id="9146575at2"/>